<dbReference type="InterPro" id="IPR035992">
    <property type="entry name" value="Ricin_B-like_lectins"/>
</dbReference>
<feature type="chain" id="PRO_5024346777" evidence="1">
    <location>
        <begin position="25"/>
        <end position="171"/>
    </location>
</feature>
<feature type="signal peptide" evidence="1">
    <location>
        <begin position="1"/>
        <end position="24"/>
    </location>
</feature>
<dbReference type="SUPFAM" id="SSF50370">
    <property type="entry name" value="Ricin B-like lectins"/>
    <property type="match status" value="1"/>
</dbReference>
<evidence type="ECO:0000256" key="1">
    <source>
        <dbReference type="SAM" id="SignalP"/>
    </source>
</evidence>
<keyword evidence="1" id="KW-0732">Signal</keyword>
<sequence>MIAAAIIAAVALAVGVTLPAPAQAAGYVGESILRSKLTKQCLDSNFAGQVYTLPCSARGTNDHQIWEPLLQLRSGPGGPAYDIVALKNKATKRCLAFVYSGSRIKTTSECDNADSALDPEWYAQGTGWRDVVFYQWHGNPSRKWTLFTDVTGAVYSEITGNYQNEHWQFGW</sequence>
<dbReference type="AlphaFoldDB" id="A0A5M3XJF6"/>
<dbReference type="EMBL" id="BLAF01000010">
    <property type="protein sequence ID" value="GES19233.1"/>
    <property type="molecule type" value="Genomic_DNA"/>
</dbReference>
<gene>
    <name evidence="2" type="ORF">Aple_021290</name>
</gene>
<dbReference type="RefSeq" id="WP_218038232.1">
    <property type="nucleotide sequence ID" value="NZ_BLAF01000010.1"/>
</dbReference>
<name>A0A5M3XJF6_9ACTN</name>
<evidence type="ECO:0000313" key="2">
    <source>
        <dbReference type="EMBL" id="GES19233.1"/>
    </source>
</evidence>
<dbReference type="Gene3D" id="2.80.10.50">
    <property type="match status" value="1"/>
</dbReference>
<accession>A0A5M3XJF6</accession>
<protein>
    <submittedName>
        <fullName evidence="2">Uncharacterized protein</fullName>
    </submittedName>
</protein>
<keyword evidence="3" id="KW-1185">Reference proteome</keyword>
<proteinExistence type="predicted"/>
<dbReference type="PROSITE" id="PS50231">
    <property type="entry name" value="RICIN_B_LECTIN"/>
    <property type="match status" value="1"/>
</dbReference>
<organism evidence="2 3">
    <name type="scientific">Acrocarpospora pleiomorpha</name>
    <dbReference type="NCBI Taxonomy" id="90975"/>
    <lineage>
        <taxon>Bacteria</taxon>
        <taxon>Bacillati</taxon>
        <taxon>Actinomycetota</taxon>
        <taxon>Actinomycetes</taxon>
        <taxon>Streptosporangiales</taxon>
        <taxon>Streptosporangiaceae</taxon>
        <taxon>Acrocarpospora</taxon>
    </lineage>
</organism>
<dbReference type="Proteomes" id="UP000377595">
    <property type="component" value="Unassembled WGS sequence"/>
</dbReference>
<reference evidence="2 3" key="1">
    <citation type="submission" date="2019-10" db="EMBL/GenBank/DDBJ databases">
        <title>Whole genome shotgun sequence of Acrocarpospora pleiomorpha NBRC 16267.</title>
        <authorList>
            <person name="Ichikawa N."/>
            <person name="Kimura A."/>
            <person name="Kitahashi Y."/>
            <person name="Komaki H."/>
            <person name="Oguchi A."/>
        </authorList>
    </citation>
    <scope>NUCLEOTIDE SEQUENCE [LARGE SCALE GENOMIC DNA]</scope>
    <source>
        <strain evidence="2 3">NBRC 16267</strain>
    </source>
</reference>
<evidence type="ECO:0000313" key="3">
    <source>
        <dbReference type="Proteomes" id="UP000377595"/>
    </source>
</evidence>
<comment type="caution">
    <text evidence="2">The sequence shown here is derived from an EMBL/GenBank/DDBJ whole genome shotgun (WGS) entry which is preliminary data.</text>
</comment>